<dbReference type="AlphaFoldDB" id="A0A0F9A248"/>
<dbReference type="Gene3D" id="3.90.1570.50">
    <property type="match status" value="1"/>
</dbReference>
<accession>A0A0F9A248</accession>
<dbReference type="GO" id="GO:0005524">
    <property type="term" value="F:ATP binding"/>
    <property type="evidence" value="ECO:0007669"/>
    <property type="project" value="UniProtKB-KW"/>
</dbReference>
<sequence length="65" mass="7445">MYEAVNQRECENQDIAHSMNPDNERLYAANRLTVTRQVHYSQREPMKSLDLVLSLNGIPVATAEL</sequence>
<comment type="caution">
    <text evidence="2">The sequence shown here is derived from an EMBL/GenBank/DDBJ whole genome shotgun (WGS) entry which is preliminary data.</text>
</comment>
<organism evidence="2">
    <name type="scientific">marine sediment metagenome</name>
    <dbReference type="NCBI Taxonomy" id="412755"/>
    <lineage>
        <taxon>unclassified sequences</taxon>
        <taxon>metagenomes</taxon>
        <taxon>ecological metagenomes</taxon>
    </lineage>
</organism>
<dbReference type="Pfam" id="PF04313">
    <property type="entry name" value="HSDR_N"/>
    <property type="match status" value="1"/>
</dbReference>
<evidence type="ECO:0000313" key="2">
    <source>
        <dbReference type="EMBL" id="KKK72669.1"/>
    </source>
</evidence>
<evidence type="ECO:0000259" key="1">
    <source>
        <dbReference type="Pfam" id="PF04313"/>
    </source>
</evidence>
<proteinExistence type="predicted"/>
<dbReference type="EMBL" id="LAZR01057144">
    <property type="protein sequence ID" value="KKK72669.1"/>
    <property type="molecule type" value="Genomic_DNA"/>
</dbReference>
<dbReference type="GO" id="GO:0009035">
    <property type="term" value="F:type I site-specific deoxyribonuclease activity"/>
    <property type="evidence" value="ECO:0007669"/>
    <property type="project" value="UniProtKB-EC"/>
</dbReference>
<dbReference type="GO" id="GO:0009307">
    <property type="term" value="P:DNA restriction-modification system"/>
    <property type="evidence" value="ECO:0007669"/>
    <property type="project" value="UniProtKB-KW"/>
</dbReference>
<gene>
    <name evidence="2" type="ORF">LCGC14_2901550</name>
</gene>
<dbReference type="GO" id="GO:0003677">
    <property type="term" value="F:DNA binding"/>
    <property type="evidence" value="ECO:0007669"/>
    <property type="project" value="UniProtKB-KW"/>
</dbReference>
<protein>
    <recommendedName>
        <fullName evidence="1">Restriction endonuclease type I HsdR N-terminal domain-containing protein</fullName>
    </recommendedName>
</protein>
<feature type="domain" description="Restriction endonuclease type I HsdR N-terminal" evidence="1">
    <location>
        <begin position="28"/>
        <end position="65"/>
    </location>
</feature>
<reference evidence="2" key="1">
    <citation type="journal article" date="2015" name="Nature">
        <title>Complex archaea that bridge the gap between prokaryotes and eukaryotes.</title>
        <authorList>
            <person name="Spang A."/>
            <person name="Saw J.H."/>
            <person name="Jorgensen S.L."/>
            <person name="Zaremba-Niedzwiedzka K."/>
            <person name="Martijn J."/>
            <person name="Lind A.E."/>
            <person name="van Eijk R."/>
            <person name="Schleper C."/>
            <person name="Guy L."/>
            <person name="Ettema T.J."/>
        </authorList>
    </citation>
    <scope>NUCLEOTIDE SEQUENCE</scope>
</reference>
<name>A0A0F9A248_9ZZZZ</name>
<feature type="non-terminal residue" evidence="2">
    <location>
        <position position="65"/>
    </location>
</feature>
<dbReference type="InterPro" id="IPR007409">
    <property type="entry name" value="Restrct_endonuc_type1_HsdR_N"/>
</dbReference>